<evidence type="ECO:0000313" key="1">
    <source>
        <dbReference type="EMBL" id="KAJ7994679.1"/>
    </source>
</evidence>
<proteinExistence type="predicted"/>
<dbReference type="Proteomes" id="UP001157502">
    <property type="component" value="Chromosome 22"/>
</dbReference>
<evidence type="ECO:0000313" key="2">
    <source>
        <dbReference type="Proteomes" id="UP001157502"/>
    </source>
</evidence>
<keyword evidence="2" id="KW-1185">Reference proteome</keyword>
<accession>A0ACC2FTJ5</accession>
<gene>
    <name evidence="1" type="ORF">DPEC_G00251980</name>
</gene>
<name>A0ACC2FTJ5_DALPE</name>
<organism evidence="1 2">
    <name type="scientific">Dallia pectoralis</name>
    <name type="common">Alaska blackfish</name>
    <dbReference type="NCBI Taxonomy" id="75939"/>
    <lineage>
        <taxon>Eukaryota</taxon>
        <taxon>Metazoa</taxon>
        <taxon>Chordata</taxon>
        <taxon>Craniata</taxon>
        <taxon>Vertebrata</taxon>
        <taxon>Euteleostomi</taxon>
        <taxon>Actinopterygii</taxon>
        <taxon>Neopterygii</taxon>
        <taxon>Teleostei</taxon>
        <taxon>Protacanthopterygii</taxon>
        <taxon>Esociformes</taxon>
        <taxon>Umbridae</taxon>
        <taxon>Dallia</taxon>
    </lineage>
</organism>
<sequence length="108" mass="12201">MNVLRNVADAVSIERTHLHLVFQRYTVHDSDSPEVTARTNVITDDPPNLHGWFSSGLARGSQLRGHTKPTWRQFEPDPTSAKALAKKSGTKRPWNTLYHTGFDSDRGF</sequence>
<dbReference type="EMBL" id="CM055749">
    <property type="protein sequence ID" value="KAJ7994679.1"/>
    <property type="molecule type" value="Genomic_DNA"/>
</dbReference>
<protein>
    <submittedName>
        <fullName evidence="1">Uncharacterized protein</fullName>
    </submittedName>
</protein>
<comment type="caution">
    <text evidence="1">The sequence shown here is derived from an EMBL/GenBank/DDBJ whole genome shotgun (WGS) entry which is preliminary data.</text>
</comment>
<reference evidence="1" key="1">
    <citation type="submission" date="2021-05" db="EMBL/GenBank/DDBJ databases">
        <authorList>
            <person name="Pan Q."/>
            <person name="Jouanno E."/>
            <person name="Zahm M."/>
            <person name="Klopp C."/>
            <person name="Cabau C."/>
            <person name="Louis A."/>
            <person name="Berthelot C."/>
            <person name="Parey E."/>
            <person name="Roest Crollius H."/>
            <person name="Montfort J."/>
            <person name="Robinson-Rechavi M."/>
            <person name="Bouchez O."/>
            <person name="Lampietro C."/>
            <person name="Lopez Roques C."/>
            <person name="Donnadieu C."/>
            <person name="Postlethwait J."/>
            <person name="Bobe J."/>
            <person name="Dillon D."/>
            <person name="Chandos A."/>
            <person name="von Hippel F."/>
            <person name="Guiguen Y."/>
        </authorList>
    </citation>
    <scope>NUCLEOTIDE SEQUENCE</scope>
    <source>
        <strain evidence="1">YG-Jan2019</strain>
    </source>
</reference>